<dbReference type="Gramene" id="scaffold_105060.1">
    <property type="protein sequence ID" value="scaffold_105060.1"/>
    <property type="gene ID" value="scaffold_105060.1"/>
</dbReference>
<organism evidence="2">
    <name type="scientific">Arabidopsis lyrata subsp. lyrata</name>
    <name type="common">Lyre-leaved rock-cress</name>
    <dbReference type="NCBI Taxonomy" id="81972"/>
    <lineage>
        <taxon>Eukaryota</taxon>
        <taxon>Viridiplantae</taxon>
        <taxon>Streptophyta</taxon>
        <taxon>Embryophyta</taxon>
        <taxon>Tracheophyta</taxon>
        <taxon>Spermatophyta</taxon>
        <taxon>Magnoliopsida</taxon>
        <taxon>eudicotyledons</taxon>
        <taxon>Gunneridae</taxon>
        <taxon>Pentapetalae</taxon>
        <taxon>rosids</taxon>
        <taxon>malvids</taxon>
        <taxon>Brassicales</taxon>
        <taxon>Brassicaceae</taxon>
        <taxon>Camelineae</taxon>
        <taxon>Arabidopsis</taxon>
    </lineage>
</organism>
<evidence type="ECO:0000313" key="1">
    <source>
        <dbReference type="EMBL" id="EFH70646.1"/>
    </source>
</evidence>
<dbReference type="Proteomes" id="UP000008694">
    <property type="component" value="Unassembled WGS sequence"/>
</dbReference>
<keyword evidence="2" id="KW-1185">Reference proteome</keyword>
<reference evidence="2" key="1">
    <citation type="journal article" date="2011" name="Nat. Genet.">
        <title>The Arabidopsis lyrata genome sequence and the basis of rapid genome size change.</title>
        <authorList>
            <person name="Hu T.T."/>
            <person name="Pattyn P."/>
            <person name="Bakker E.G."/>
            <person name="Cao J."/>
            <person name="Cheng J.-F."/>
            <person name="Clark R.M."/>
            <person name="Fahlgren N."/>
            <person name="Fawcett J.A."/>
            <person name="Grimwood J."/>
            <person name="Gundlach H."/>
            <person name="Haberer G."/>
            <person name="Hollister J.D."/>
            <person name="Ossowski S."/>
            <person name="Ottilar R.P."/>
            <person name="Salamov A.A."/>
            <person name="Schneeberger K."/>
            <person name="Spannagl M."/>
            <person name="Wang X."/>
            <person name="Yang L."/>
            <person name="Nasrallah M.E."/>
            <person name="Bergelson J."/>
            <person name="Carrington J.C."/>
            <person name="Gaut B.S."/>
            <person name="Schmutz J."/>
            <person name="Mayer K.F.X."/>
            <person name="Van de Peer Y."/>
            <person name="Grigoriev I.V."/>
            <person name="Nordborg M."/>
            <person name="Weigel D."/>
            <person name="Guo Y.-L."/>
        </authorList>
    </citation>
    <scope>NUCLEOTIDE SEQUENCE [LARGE SCALE GENOMIC DNA]</scope>
    <source>
        <strain evidence="2">cv. MN47</strain>
    </source>
</reference>
<accession>D7KJI2</accession>
<gene>
    <name evidence="1" type="ORF">ARALYDRAFT_892266</name>
</gene>
<protein>
    <submittedName>
        <fullName evidence="1">Predicted protein</fullName>
    </submittedName>
</protein>
<evidence type="ECO:0000313" key="2">
    <source>
        <dbReference type="Proteomes" id="UP000008694"/>
    </source>
</evidence>
<dbReference type="AlphaFoldDB" id="D7KJI2"/>
<sequence>MELLLPVSRVARARGVGTISGAEFEAKLRLEERFPDLGGGKSCLLARRLCIIRVYCPDMVVIIFSGADGTVAGDSHVKQTAGILTLKKKIDWSAARVRETEKKKNNRTYVQLVSNPSQLFYSSPALPTGHNNKFVKY</sequence>
<dbReference type="EMBL" id="GL348713">
    <property type="protein sequence ID" value="EFH70646.1"/>
    <property type="molecule type" value="Genomic_DNA"/>
</dbReference>
<proteinExistence type="predicted"/>
<name>D7KJI2_ARALL</name>
<dbReference type="HOGENOM" id="CLU_1867914_0_0_1"/>